<dbReference type="InterPro" id="IPR023198">
    <property type="entry name" value="PGP-like_dom2"/>
</dbReference>
<sequence length="270" mass="29102">MPTTQETTWRAGRFWWDCSPPGAAPGSGCAVRGLVFDLDALTDIECDGHRVAYNAAFATHGLDFQWSVPRYRQLLALTDERQRVAAELRKRCVASEADVLTKLLADEIYTTKTMLFDELILERDLTPRAGLVDFVMDAVGCGVQVAVVVNGQRGWAEPLVRQLVGEGLVEVVVSAEDVVKPMPDSEAHRHALWELGVSADEAFAISGSASGLRAATTAGMPALVITGEGTPDIPSAVAVRPDFGGASPLRFADCQRLHANWSRGRKQTAA</sequence>
<organism evidence="1 2">
    <name type="scientific">Mycobacterium lehmannii</name>
    <dbReference type="NCBI Taxonomy" id="2048550"/>
    <lineage>
        <taxon>Bacteria</taxon>
        <taxon>Bacillati</taxon>
        <taxon>Actinomycetota</taxon>
        <taxon>Actinomycetes</taxon>
        <taxon>Mycobacteriales</taxon>
        <taxon>Mycobacteriaceae</taxon>
        <taxon>Mycobacterium</taxon>
    </lineage>
</organism>
<dbReference type="PANTHER" id="PTHR42896:SF2">
    <property type="entry name" value="CBBY-LIKE PROTEIN"/>
    <property type="match status" value="1"/>
</dbReference>
<evidence type="ECO:0000313" key="2">
    <source>
        <dbReference type="Proteomes" id="UP000053707"/>
    </source>
</evidence>
<comment type="caution">
    <text evidence="1">The sequence shown here is derived from an EMBL/GenBank/DDBJ whole genome shotgun (WGS) entry which is preliminary data.</text>
</comment>
<dbReference type="RefSeq" id="WP_064400079.1">
    <property type="nucleotide sequence ID" value="NZ_LQIR01000069.1"/>
</dbReference>
<dbReference type="GO" id="GO:0016787">
    <property type="term" value="F:hydrolase activity"/>
    <property type="evidence" value="ECO:0007669"/>
    <property type="project" value="InterPro"/>
</dbReference>
<dbReference type="Proteomes" id="UP000053707">
    <property type="component" value="Unassembled WGS sequence"/>
</dbReference>
<keyword evidence="2" id="KW-1185">Reference proteome</keyword>
<dbReference type="InterPro" id="IPR036412">
    <property type="entry name" value="HAD-like_sf"/>
</dbReference>
<accession>A0A100ZZI4</accession>
<reference evidence="1 2" key="1">
    <citation type="submission" date="2016-01" db="EMBL/GenBank/DDBJ databases">
        <authorList>
            <consortium name="TB Trials Study Group"/>
            <person name="Sutton G."/>
            <person name="Brinkac L."/>
            <person name="Sanka R."/>
            <person name="Adams M."/>
            <person name="Lau E.L."/>
            <person name="Macaden R."/>
            <person name="Grewal H.M.S."/>
        </authorList>
    </citation>
    <scope>NUCLEOTIDE SEQUENCE [LARGE SCALE GENOMIC DNA]</scope>
    <source>
        <strain evidence="1 2">IS-1744</strain>
    </source>
</reference>
<dbReference type="SUPFAM" id="SSF56784">
    <property type="entry name" value="HAD-like"/>
    <property type="match status" value="1"/>
</dbReference>
<dbReference type="Pfam" id="PF00702">
    <property type="entry name" value="Hydrolase"/>
    <property type="match status" value="1"/>
</dbReference>
<evidence type="ECO:0000313" key="1">
    <source>
        <dbReference type="EMBL" id="KUI06435.1"/>
    </source>
</evidence>
<dbReference type="AlphaFoldDB" id="A0A100ZZI4"/>
<name>A0A100ZZI4_9MYCO</name>
<dbReference type="InterPro" id="IPR023214">
    <property type="entry name" value="HAD_sf"/>
</dbReference>
<proteinExistence type="predicted"/>
<dbReference type="PANTHER" id="PTHR42896">
    <property type="entry name" value="XYLULOSE-1,5-BISPHOSPHATE (XUBP) PHOSPHATASE"/>
    <property type="match status" value="1"/>
</dbReference>
<protein>
    <submittedName>
        <fullName evidence="1">Haloacid dehalogenase</fullName>
    </submittedName>
</protein>
<dbReference type="Gene3D" id="3.40.50.1000">
    <property type="entry name" value="HAD superfamily/HAD-like"/>
    <property type="match status" value="1"/>
</dbReference>
<gene>
    <name evidence="1" type="ORF">AU192_08355</name>
</gene>
<dbReference type="EMBL" id="LQIR01000069">
    <property type="protein sequence ID" value="KUI06435.1"/>
    <property type="molecule type" value="Genomic_DNA"/>
</dbReference>
<dbReference type="InterPro" id="IPR044999">
    <property type="entry name" value="CbbY-like"/>
</dbReference>
<dbReference type="Gene3D" id="1.10.150.240">
    <property type="entry name" value="Putative phosphatase, domain 2"/>
    <property type="match status" value="1"/>
</dbReference>